<evidence type="ECO:0000256" key="5">
    <source>
        <dbReference type="ARBA" id="ARBA00023163"/>
    </source>
</evidence>
<feature type="compositionally biased region" description="Basic and acidic residues" evidence="7">
    <location>
        <begin position="1"/>
        <end position="14"/>
    </location>
</feature>
<dbReference type="Pfam" id="PF11951">
    <property type="entry name" value="Fungal_trans_2"/>
    <property type="match status" value="1"/>
</dbReference>
<evidence type="ECO:0000256" key="1">
    <source>
        <dbReference type="ARBA" id="ARBA00004123"/>
    </source>
</evidence>
<feature type="region of interest" description="Disordered" evidence="7">
    <location>
        <begin position="89"/>
        <end position="108"/>
    </location>
</feature>
<dbReference type="PANTHER" id="PTHR37534:SF46">
    <property type="entry name" value="ZN(II)2CYS6 TRANSCRIPTION FACTOR (EUROFUNG)"/>
    <property type="match status" value="1"/>
</dbReference>
<keyword evidence="2" id="KW-0862">Zinc</keyword>
<dbReference type="AlphaFoldDB" id="A0AA38R714"/>
<evidence type="ECO:0000256" key="7">
    <source>
        <dbReference type="SAM" id="MobiDB-lite"/>
    </source>
</evidence>
<dbReference type="GO" id="GO:0005634">
    <property type="term" value="C:nucleus"/>
    <property type="evidence" value="ECO:0007669"/>
    <property type="project" value="UniProtKB-SubCell"/>
</dbReference>
<comment type="caution">
    <text evidence="8">The sequence shown here is derived from an EMBL/GenBank/DDBJ whole genome shotgun (WGS) entry which is preliminary data.</text>
</comment>
<accession>A0AA38R714</accession>
<keyword evidence="6" id="KW-0539">Nucleus</keyword>
<keyword evidence="4" id="KW-0238">DNA-binding</keyword>
<dbReference type="InterPro" id="IPR021858">
    <property type="entry name" value="Fun_TF"/>
</dbReference>
<proteinExistence type="predicted"/>
<comment type="subcellular location">
    <subcellularLocation>
        <location evidence="1">Nucleus</location>
    </subcellularLocation>
</comment>
<evidence type="ECO:0000256" key="6">
    <source>
        <dbReference type="ARBA" id="ARBA00023242"/>
    </source>
</evidence>
<evidence type="ECO:0000313" key="9">
    <source>
        <dbReference type="Proteomes" id="UP001174694"/>
    </source>
</evidence>
<name>A0AA38R714_9PEZI</name>
<evidence type="ECO:0000256" key="4">
    <source>
        <dbReference type="ARBA" id="ARBA00023125"/>
    </source>
</evidence>
<feature type="region of interest" description="Disordered" evidence="7">
    <location>
        <begin position="1"/>
        <end position="54"/>
    </location>
</feature>
<dbReference type="Proteomes" id="UP001174694">
    <property type="component" value="Unassembled WGS sequence"/>
</dbReference>
<dbReference type="GO" id="GO:0003677">
    <property type="term" value="F:DNA binding"/>
    <property type="evidence" value="ECO:0007669"/>
    <property type="project" value="UniProtKB-KW"/>
</dbReference>
<keyword evidence="9" id="KW-1185">Reference proteome</keyword>
<keyword evidence="5" id="KW-0804">Transcription</keyword>
<organism evidence="8 9">
    <name type="scientific">Pleurostoma richardsiae</name>
    <dbReference type="NCBI Taxonomy" id="41990"/>
    <lineage>
        <taxon>Eukaryota</taxon>
        <taxon>Fungi</taxon>
        <taxon>Dikarya</taxon>
        <taxon>Ascomycota</taxon>
        <taxon>Pezizomycotina</taxon>
        <taxon>Sordariomycetes</taxon>
        <taxon>Sordariomycetidae</taxon>
        <taxon>Calosphaeriales</taxon>
        <taxon>Pleurostomataceae</taxon>
        <taxon>Pleurostoma</taxon>
    </lineage>
</organism>
<evidence type="ECO:0000313" key="8">
    <source>
        <dbReference type="EMBL" id="KAJ9137894.1"/>
    </source>
</evidence>
<evidence type="ECO:0000256" key="2">
    <source>
        <dbReference type="ARBA" id="ARBA00022833"/>
    </source>
</evidence>
<sequence>MPEAGEVRWVDTRRSKQATADARPAARKSRARGAPAVNAGTQRRAEQEDAEPSDVRLYQVPTSGSFISNAALLARQLQEQEARLEAQLREHQHSPLAHTEEECDGDGASDELQGTWELVDDDILEHLELSPEVFGSPGERIAFAYWFNHLSGVLPAYDSADNPYRRISKLALASPVLLDTIISLATEYMYCHGHAAPNVVLQRHDKALASLRQALVSCDNTSAFDDSGSGLSPKQATLAAVLLQIANLVFIGGSGVDVHLACAMHFLQDLGYIEQPVEGFVARLLVQRFAMLDVTVAILRHRRPHLPVSFWLFLPEDKYDRTIPSFREMTGCPQPVLGFLARLANLAADLRENPGAEGRYDVLRRASTLDTDMRIYARSKVTLRSMRPTKTRHLDNLSQCFYWSAHLILQRLIYRDSPGSWRVQQTVEDLVRLIKSMPPGCGPDSSLPFPFYISSREAVTTDHRAWVRERNNMLKQVYPARIRDSQMALLEDIWRVIDENRLERETWNDNATSVIVTLERSRDFCLF</sequence>
<protein>
    <submittedName>
        <fullName evidence="8">Uncharacterized protein</fullName>
    </submittedName>
</protein>
<reference evidence="8" key="1">
    <citation type="submission" date="2022-07" db="EMBL/GenBank/DDBJ databases">
        <title>Fungi with potential for degradation of polypropylene.</title>
        <authorList>
            <person name="Gostincar C."/>
        </authorList>
    </citation>
    <scope>NUCLEOTIDE SEQUENCE</scope>
    <source>
        <strain evidence="8">EXF-13308</strain>
    </source>
</reference>
<dbReference type="PANTHER" id="PTHR37534">
    <property type="entry name" value="TRANSCRIPTIONAL ACTIVATOR PROTEIN UGA3"/>
    <property type="match status" value="1"/>
</dbReference>
<dbReference type="EMBL" id="JANBVO010000032">
    <property type="protein sequence ID" value="KAJ9137894.1"/>
    <property type="molecule type" value="Genomic_DNA"/>
</dbReference>
<gene>
    <name evidence="8" type="ORF">NKR23_g8791</name>
</gene>
<evidence type="ECO:0000256" key="3">
    <source>
        <dbReference type="ARBA" id="ARBA00023015"/>
    </source>
</evidence>
<keyword evidence="3" id="KW-0805">Transcription regulation</keyword>